<reference evidence="2 3" key="1">
    <citation type="submission" date="2016-11" db="EMBL/GenBank/DDBJ databases">
        <authorList>
            <person name="Jaros S."/>
            <person name="Januszkiewicz K."/>
            <person name="Wedrychowicz H."/>
        </authorList>
    </citation>
    <scope>NUCLEOTIDE SEQUENCE [LARGE SCALE GENOMIC DNA]</scope>
    <source>
        <strain evidence="2 3">DSM 15212</strain>
    </source>
</reference>
<dbReference type="NCBIfam" id="TIGR04086">
    <property type="entry name" value="TIGR04086_membr"/>
    <property type="match status" value="1"/>
</dbReference>
<evidence type="ECO:0000313" key="3">
    <source>
        <dbReference type="Proteomes" id="UP000184465"/>
    </source>
</evidence>
<evidence type="ECO:0000256" key="1">
    <source>
        <dbReference type="SAM" id="Phobius"/>
    </source>
</evidence>
<keyword evidence="1" id="KW-0812">Transmembrane</keyword>
<evidence type="ECO:0000313" key="2">
    <source>
        <dbReference type="EMBL" id="SHJ51288.1"/>
    </source>
</evidence>
<name>A0A1M6JX90_PARC5</name>
<keyword evidence="1" id="KW-1133">Transmembrane helix</keyword>
<dbReference type="Pfam" id="PF12670">
    <property type="entry name" value="DUF3792"/>
    <property type="match status" value="1"/>
</dbReference>
<dbReference type="STRING" id="1121301.SAMN02745912_00205"/>
<accession>A0A1M6JX90</accession>
<organism evidence="2 3">
    <name type="scientific">Paramaledivibacter caminithermalis (strain DSM 15212 / CIP 107654 / DViRD3)</name>
    <name type="common">Clostridium caminithermale</name>
    <dbReference type="NCBI Taxonomy" id="1121301"/>
    <lineage>
        <taxon>Bacteria</taxon>
        <taxon>Bacillati</taxon>
        <taxon>Bacillota</taxon>
        <taxon>Clostridia</taxon>
        <taxon>Peptostreptococcales</taxon>
        <taxon>Caminicellaceae</taxon>
        <taxon>Paramaledivibacter</taxon>
    </lineage>
</organism>
<dbReference type="EMBL" id="FRAG01000001">
    <property type="protein sequence ID" value="SHJ51288.1"/>
    <property type="molecule type" value="Genomic_DNA"/>
</dbReference>
<feature type="transmembrane region" description="Helical" evidence="1">
    <location>
        <begin position="112"/>
        <end position="130"/>
    </location>
</feature>
<protein>
    <submittedName>
        <fullName evidence="2">Putative membrane protein, TIGR04086 family</fullName>
    </submittedName>
</protein>
<feature type="transmembrane region" description="Helical" evidence="1">
    <location>
        <begin position="82"/>
        <end position="100"/>
    </location>
</feature>
<feature type="transmembrane region" description="Helical" evidence="1">
    <location>
        <begin position="21"/>
        <end position="43"/>
    </location>
</feature>
<dbReference type="RefSeq" id="WP_073146510.1">
    <property type="nucleotide sequence ID" value="NZ_FRAG01000001.1"/>
</dbReference>
<keyword evidence="3" id="KW-1185">Reference proteome</keyword>
<dbReference type="Proteomes" id="UP000184465">
    <property type="component" value="Unassembled WGS sequence"/>
</dbReference>
<feature type="transmembrane region" description="Helical" evidence="1">
    <location>
        <begin position="49"/>
        <end position="70"/>
    </location>
</feature>
<sequence length="131" mass="14517">MAKAKILNNKEKMPRLTYFRSIFKALVYTLIIMLISAAIITFTSVPESIIPFMTFVIMVLSIAFSGLLSARVFQKNGFMHGLVTGSIYILFIVFLSWIFIDDFTIDKYLVLKAVIGIVSGGVGGIIGVNIK</sequence>
<gene>
    <name evidence="2" type="ORF">SAMN02745912_00205</name>
</gene>
<dbReference type="InterPro" id="IPR023804">
    <property type="entry name" value="DUF3792_TM"/>
</dbReference>
<proteinExistence type="predicted"/>
<dbReference type="AlphaFoldDB" id="A0A1M6JX90"/>
<keyword evidence="1" id="KW-0472">Membrane</keyword>